<dbReference type="InterPro" id="IPR013187">
    <property type="entry name" value="F-box-assoc_dom_typ3"/>
</dbReference>
<protein>
    <recommendedName>
        <fullName evidence="2">F-box domain-containing protein</fullName>
    </recommendedName>
</protein>
<dbReference type="Pfam" id="PF08268">
    <property type="entry name" value="FBA_3"/>
    <property type="match status" value="1"/>
</dbReference>
<keyword evidence="1" id="KW-0812">Transmembrane</keyword>
<dbReference type="InterPro" id="IPR001810">
    <property type="entry name" value="F-box_dom"/>
</dbReference>
<proteinExistence type="predicted"/>
<keyword evidence="4" id="KW-1185">Reference proteome</keyword>
<organism evidence="3 4">
    <name type="scientific">Capsella rubella</name>
    <dbReference type="NCBI Taxonomy" id="81985"/>
    <lineage>
        <taxon>Eukaryota</taxon>
        <taxon>Viridiplantae</taxon>
        <taxon>Streptophyta</taxon>
        <taxon>Embryophyta</taxon>
        <taxon>Tracheophyta</taxon>
        <taxon>Spermatophyta</taxon>
        <taxon>Magnoliopsida</taxon>
        <taxon>eudicotyledons</taxon>
        <taxon>Gunneridae</taxon>
        <taxon>Pentapetalae</taxon>
        <taxon>rosids</taxon>
        <taxon>malvids</taxon>
        <taxon>Brassicales</taxon>
        <taxon>Brassicaceae</taxon>
        <taxon>Camelineae</taxon>
        <taxon>Capsella</taxon>
    </lineage>
</organism>
<dbReference type="OrthoDB" id="687122at2759"/>
<dbReference type="SMART" id="SM00256">
    <property type="entry name" value="FBOX"/>
    <property type="match status" value="1"/>
</dbReference>
<dbReference type="SUPFAM" id="SSF81383">
    <property type="entry name" value="F-box domain"/>
    <property type="match status" value="1"/>
</dbReference>
<dbReference type="CDD" id="cd22157">
    <property type="entry name" value="F-box_AtFBW1-like"/>
    <property type="match status" value="1"/>
</dbReference>
<dbReference type="Proteomes" id="UP000029121">
    <property type="component" value="Unassembled WGS sequence"/>
</dbReference>
<dbReference type="AlphaFoldDB" id="R0EX24"/>
<sequence length="430" mass="49575">KEFNIKVLGALVKLVAMVMSLALISSCQWKKKSSKAMRRRRGGAPEIHLDLLIEILTRLPGRSLMRFKCVSKLWFSLIRSRCFSNHYLTVASPPRPPRRLYMSLVDHLECNSMAVCYNPRESALLLFTSSSSSSNNATSFDQDLTLPGMGGRNMKLLRGLILYIVCRRACIYNPTTRQSVTLPAVKSNIFAQEDYRKSVLYFFGHDPVLDQYKVVCIIVVSSKKIKRITSEHWVFVLEPGGSWKRIELDQPHIPTRLGLCINGVIYYLASTCMSDDIIVSFDVRSEEFKMIQGPPLVSAFKPIDFIEYGGKPSVFDHTRLRRKGLVELWVLEDAGEWSRKSLVLQPCQMHLVNKYTKWKVKGTTHNGEIIFAPLLLCSPYYILLYDVQKNDLRKVRIRGIPKHWFRKPDTNLFFYFEFMDDSESIMHLEI</sequence>
<feature type="transmembrane region" description="Helical" evidence="1">
    <location>
        <begin position="6"/>
        <end position="29"/>
    </location>
</feature>
<dbReference type="PANTHER" id="PTHR31111">
    <property type="entry name" value="BNAA05G37150D PROTEIN-RELATED"/>
    <property type="match status" value="1"/>
</dbReference>
<feature type="non-terminal residue" evidence="3">
    <location>
        <position position="1"/>
    </location>
</feature>
<gene>
    <name evidence="3" type="ORF">CARUB_v10026444mg</name>
</gene>
<evidence type="ECO:0000259" key="2">
    <source>
        <dbReference type="SMART" id="SM00256"/>
    </source>
</evidence>
<dbReference type="KEGG" id="crb:17875851"/>
<reference evidence="4" key="1">
    <citation type="journal article" date="2013" name="Nat. Genet.">
        <title>The Capsella rubella genome and the genomic consequences of rapid mating system evolution.</title>
        <authorList>
            <person name="Slotte T."/>
            <person name="Hazzouri K.M."/>
            <person name="Agren J.A."/>
            <person name="Koenig D."/>
            <person name="Maumus F."/>
            <person name="Guo Y.L."/>
            <person name="Steige K."/>
            <person name="Platts A.E."/>
            <person name="Escobar J.S."/>
            <person name="Newman L.K."/>
            <person name="Wang W."/>
            <person name="Mandakova T."/>
            <person name="Vello E."/>
            <person name="Smith L.M."/>
            <person name="Henz S.R."/>
            <person name="Steffen J."/>
            <person name="Takuno S."/>
            <person name="Brandvain Y."/>
            <person name="Coop G."/>
            <person name="Andolfatto P."/>
            <person name="Hu T.T."/>
            <person name="Blanchette M."/>
            <person name="Clark R.M."/>
            <person name="Quesneville H."/>
            <person name="Nordborg M."/>
            <person name="Gaut B.S."/>
            <person name="Lysak M.A."/>
            <person name="Jenkins J."/>
            <person name="Grimwood J."/>
            <person name="Chapman J."/>
            <person name="Prochnik S."/>
            <person name="Shu S."/>
            <person name="Rokhsar D."/>
            <person name="Schmutz J."/>
            <person name="Weigel D."/>
            <person name="Wright S.I."/>
        </authorList>
    </citation>
    <scope>NUCLEOTIDE SEQUENCE [LARGE SCALE GENOMIC DNA]</scope>
    <source>
        <strain evidence="4">cv. Monte Gargano</strain>
    </source>
</reference>
<feature type="domain" description="F-box" evidence="2">
    <location>
        <begin position="47"/>
        <end position="87"/>
    </location>
</feature>
<evidence type="ECO:0000256" key="1">
    <source>
        <dbReference type="SAM" id="Phobius"/>
    </source>
</evidence>
<dbReference type="InterPro" id="IPR017451">
    <property type="entry name" value="F-box-assoc_interact_dom"/>
</dbReference>
<dbReference type="PANTHER" id="PTHR31111:SF37">
    <property type="entry name" value="F-BOX ONLY PROTEIN 8"/>
    <property type="match status" value="1"/>
</dbReference>
<evidence type="ECO:0000313" key="4">
    <source>
        <dbReference type="Proteomes" id="UP000029121"/>
    </source>
</evidence>
<dbReference type="EMBL" id="KB870812">
    <property type="protein sequence ID" value="EOA13406.1"/>
    <property type="molecule type" value="Genomic_DNA"/>
</dbReference>
<accession>R0EX24</accession>
<name>R0EX24_9BRAS</name>
<dbReference type="NCBIfam" id="TIGR01640">
    <property type="entry name" value="F_box_assoc_1"/>
    <property type="match status" value="1"/>
</dbReference>
<keyword evidence="1" id="KW-1133">Transmembrane helix</keyword>
<evidence type="ECO:0000313" key="3">
    <source>
        <dbReference type="EMBL" id="EOA13406.1"/>
    </source>
</evidence>
<dbReference type="Pfam" id="PF00646">
    <property type="entry name" value="F-box"/>
    <property type="match status" value="1"/>
</dbReference>
<keyword evidence="1" id="KW-0472">Membrane</keyword>
<dbReference type="InterPro" id="IPR036047">
    <property type="entry name" value="F-box-like_dom_sf"/>
</dbReference>